<proteinExistence type="inferred from homology"/>
<evidence type="ECO:0000256" key="4">
    <source>
        <dbReference type="ARBA" id="ARBA00022801"/>
    </source>
</evidence>
<evidence type="ECO:0000256" key="2">
    <source>
        <dbReference type="ARBA" id="ARBA00006285"/>
    </source>
</evidence>
<dbReference type="PANTHER" id="PTHR22600">
    <property type="entry name" value="BETA-HEXOSAMINIDASE"/>
    <property type="match status" value="1"/>
</dbReference>
<evidence type="ECO:0000313" key="7">
    <source>
        <dbReference type="Proteomes" id="UP000728185"/>
    </source>
</evidence>
<evidence type="ECO:0000256" key="1">
    <source>
        <dbReference type="ARBA" id="ARBA00001231"/>
    </source>
</evidence>
<dbReference type="GO" id="GO:0016020">
    <property type="term" value="C:membrane"/>
    <property type="evidence" value="ECO:0007669"/>
    <property type="project" value="TreeGrafter"/>
</dbReference>
<sequence length="70" mass="8191">MAMVKMNVLHWHMVDDESFPFQSVTWPKLSGCGAYDSNTYIYDHVMILDILHYARQRGIRVMPEFDTPGK</sequence>
<dbReference type="PANTHER" id="PTHR22600:SF21">
    <property type="entry name" value="BETA-HEXOSAMINIDASE A"/>
    <property type="match status" value="1"/>
</dbReference>
<evidence type="ECO:0000259" key="5">
    <source>
        <dbReference type="Pfam" id="PF00728"/>
    </source>
</evidence>
<dbReference type="GO" id="GO:0005975">
    <property type="term" value="P:carbohydrate metabolic process"/>
    <property type="evidence" value="ECO:0007669"/>
    <property type="project" value="InterPro"/>
</dbReference>
<dbReference type="GO" id="GO:0006689">
    <property type="term" value="P:ganglioside catabolic process"/>
    <property type="evidence" value="ECO:0007669"/>
    <property type="project" value="TreeGrafter"/>
</dbReference>
<dbReference type="Pfam" id="PF00728">
    <property type="entry name" value="Glyco_hydro_20"/>
    <property type="match status" value="1"/>
</dbReference>
<dbReference type="AlphaFoldDB" id="A0A8E0RPK9"/>
<feature type="domain" description="Glycoside hydrolase family 20 catalytic" evidence="5">
    <location>
        <begin position="1"/>
        <end position="69"/>
    </location>
</feature>
<dbReference type="Gene3D" id="3.20.20.80">
    <property type="entry name" value="Glycosidases"/>
    <property type="match status" value="1"/>
</dbReference>
<comment type="similarity">
    <text evidence="2">Belongs to the glycosyl hydrolase 20 family.</text>
</comment>
<gene>
    <name evidence="6" type="ORF">FBUS_11310</name>
</gene>
<dbReference type="EMBL" id="LUCM01007515">
    <property type="protein sequence ID" value="KAA0189808.1"/>
    <property type="molecule type" value="Genomic_DNA"/>
</dbReference>
<keyword evidence="4" id="KW-0378">Hydrolase</keyword>
<keyword evidence="7" id="KW-1185">Reference proteome</keyword>
<reference evidence="6" key="1">
    <citation type="submission" date="2019-05" db="EMBL/GenBank/DDBJ databases">
        <title>Annotation for the trematode Fasciolopsis buski.</title>
        <authorList>
            <person name="Choi Y.-J."/>
        </authorList>
    </citation>
    <scope>NUCLEOTIDE SEQUENCE</scope>
    <source>
        <strain evidence="6">HT</strain>
        <tissue evidence="6">Whole worm</tissue>
    </source>
</reference>
<dbReference type="OrthoDB" id="428480at2759"/>
<protein>
    <recommendedName>
        <fullName evidence="3">beta-N-acetylhexosaminidase</fullName>
        <ecNumber evidence="3">3.2.1.52</ecNumber>
    </recommendedName>
</protein>
<comment type="catalytic activity">
    <reaction evidence="1">
        <text>Hydrolysis of terminal non-reducing N-acetyl-D-hexosamine residues in N-acetyl-beta-D-hexosaminides.</text>
        <dbReference type="EC" id="3.2.1.52"/>
    </reaction>
</comment>
<accession>A0A8E0RPK9</accession>
<dbReference type="GO" id="GO:0030203">
    <property type="term" value="P:glycosaminoglycan metabolic process"/>
    <property type="evidence" value="ECO:0007669"/>
    <property type="project" value="TreeGrafter"/>
</dbReference>
<dbReference type="SUPFAM" id="SSF51445">
    <property type="entry name" value="(Trans)glycosidases"/>
    <property type="match status" value="1"/>
</dbReference>
<dbReference type="Proteomes" id="UP000728185">
    <property type="component" value="Unassembled WGS sequence"/>
</dbReference>
<dbReference type="GO" id="GO:0004563">
    <property type="term" value="F:beta-N-acetylhexosaminidase activity"/>
    <property type="evidence" value="ECO:0007669"/>
    <property type="project" value="UniProtKB-EC"/>
</dbReference>
<evidence type="ECO:0000313" key="6">
    <source>
        <dbReference type="EMBL" id="KAA0189808.1"/>
    </source>
</evidence>
<evidence type="ECO:0000256" key="3">
    <source>
        <dbReference type="ARBA" id="ARBA00012663"/>
    </source>
</evidence>
<dbReference type="InterPro" id="IPR015883">
    <property type="entry name" value="Glyco_hydro_20_cat"/>
</dbReference>
<dbReference type="InterPro" id="IPR025705">
    <property type="entry name" value="Beta_hexosaminidase_sua/sub"/>
</dbReference>
<dbReference type="GO" id="GO:0005764">
    <property type="term" value="C:lysosome"/>
    <property type="evidence" value="ECO:0007669"/>
    <property type="project" value="TreeGrafter"/>
</dbReference>
<organism evidence="6 7">
    <name type="scientific">Fasciolopsis buskii</name>
    <dbReference type="NCBI Taxonomy" id="27845"/>
    <lineage>
        <taxon>Eukaryota</taxon>
        <taxon>Metazoa</taxon>
        <taxon>Spiralia</taxon>
        <taxon>Lophotrochozoa</taxon>
        <taxon>Platyhelminthes</taxon>
        <taxon>Trematoda</taxon>
        <taxon>Digenea</taxon>
        <taxon>Plagiorchiida</taxon>
        <taxon>Echinostomata</taxon>
        <taxon>Echinostomatoidea</taxon>
        <taxon>Fasciolidae</taxon>
        <taxon>Fasciolopsis</taxon>
    </lineage>
</organism>
<dbReference type="EC" id="3.2.1.52" evidence="3"/>
<dbReference type="InterPro" id="IPR017853">
    <property type="entry name" value="GH"/>
</dbReference>
<comment type="caution">
    <text evidence="6">The sequence shown here is derived from an EMBL/GenBank/DDBJ whole genome shotgun (WGS) entry which is preliminary data.</text>
</comment>
<name>A0A8E0RPK9_9TREM</name>